<dbReference type="EMBL" id="BJNY01000007">
    <property type="protein sequence ID" value="GED05969.1"/>
    <property type="molecule type" value="Genomic_DNA"/>
</dbReference>
<name>A0A4Y4DKY8_GLUUR</name>
<evidence type="ECO:0000256" key="4">
    <source>
        <dbReference type="ARBA" id="ARBA00023163"/>
    </source>
</evidence>
<reference evidence="6 7" key="1">
    <citation type="submission" date="2019-06" db="EMBL/GenBank/DDBJ databases">
        <title>Whole genome shotgun sequence of Glutamicibacter uratoxydans NBRC 15515.</title>
        <authorList>
            <person name="Hosoyama A."/>
            <person name="Uohara A."/>
            <person name="Ohji S."/>
            <person name="Ichikawa N."/>
        </authorList>
    </citation>
    <scope>NUCLEOTIDE SEQUENCE [LARGE SCALE GENOMIC DNA]</scope>
    <source>
        <strain evidence="6 7">NBRC 15515</strain>
    </source>
</reference>
<dbReference type="InterPro" id="IPR036390">
    <property type="entry name" value="WH_DNA-bd_sf"/>
</dbReference>
<dbReference type="SUPFAM" id="SSF53850">
    <property type="entry name" value="Periplasmic binding protein-like II"/>
    <property type="match status" value="1"/>
</dbReference>
<proteinExistence type="inferred from homology"/>
<evidence type="ECO:0000256" key="1">
    <source>
        <dbReference type="ARBA" id="ARBA00009437"/>
    </source>
</evidence>
<evidence type="ECO:0000256" key="2">
    <source>
        <dbReference type="ARBA" id="ARBA00023015"/>
    </source>
</evidence>
<dbReference type="PROSITE" id="PS50931">
    <property type="entry name" value="HTH_LYSR"/>
    <property type="match status" value="1"/>
</dbReference>
<dbReference type="InterPro" id="IPR005119">
    <property type="entry name" value="LysR_subst-bd"/>
</dbReference>
<comment type="similarity">
    <text evidence="1">Belongs to the LysR transcriptional regulatory family.</text>
</comment>
<dbReference type="Proteomes" id="UP000316612">
    <property type="component" value="Unassembled WGS sequence"/>
</dbReference>
<evidence type="ECO:0000256" key="3">
    <source>
        <dbReference type="ARBA" id="ARBA00023125"/>
    </source>
</evidence>
<dbReference type="PANTHER" id="PTHR30419:SF8">
    <property type="entry name" value="NITROGEN ASSIMILATION TRANSCRIPTIONAL ACTIVATOR-RELATED"/>
    <property type="match status" value="1"/>
</dbReference>
<dbReference type="Pfam" id="PF00126">
    <property type="entry name" value="HTH_1"/>
    <property type="match status" value="1"/>
</dbReference>
<evidence type="ECO:0000313" key="6">
    <source>
        <dbReference type="EMBL" id="GED05969.1"/>
    </source>
</evidence>
<protein>
    <submittedName>
        <fullName evidence="6">LysR family transcriptional regulator</fullName>
    </submittedName>
</protein>
<dbReference type="PANTHER" id="PTHR30419">
    <property type="entry name" value="HTH-TYPE TRANSCRIPTIONAL REGULATOR YBHD"/>
    <property type="match status" value="1"/>
</dbReference>
<sequence>MQLYELRILRELGERGSVAAVAQALLVTPSAVSQQLSTLQRGFGTPLTTRRGRRLELTQAGWALATAGTKVAAAMADAASSVDDFLADPSEPVSVSAFHSAGLAWFAPLLEATQDLPTVNLSDEDVPRSDFAALTLKHDIVIAHRLPHDPPWPQGRVISTALVSEPLDVAVATNHPLASRQSISTLDLASERWISVHEGFPLSQLLAPIAVRHGQPLDIAHRVNEFFVAATIIRTGQAIGLMPRYTMSSASLEGIALLPLNDLPLARQIDALSRPEALHRASVRKVLNLLSSIASDSAAAERPSTPCS</sequence>
<keyword evidence="3" id="KW-0238">DNA-binding</keyword>
<keyword evidence="2" id="KW-0805">Transcription regulation</keyword>
<feature type="domain" description="HTH lysR-type" evidence="5">
    <location>
        <begin position="1"/>
        <end position="58"/>
    </location>
</feature>
<dbReference type="InterPro" id="IPR050950">
    <property type="entry name" value="HTH-type_LysR_regulators"/>
</dbReference>
<evidence type="ECO:0000313" key="7">
    <source>
        <dbReference type="Proteomes" id="UP000316612"/>
    </source>
</evidence>
<dbReference type="InterPro" id="IPR000847">
    <property type="entry name" value="LysR_HTH_N"/>
</dbReference>
<dbReference type="Gene3D" id="3.40.190.10">
    <property type="entry name" value="Periplasmic binding protein-like II"/>
    <property type="match status" value="2"/>
</dbReference>
<organism evidence="6 7">
    <name type="scientific">Glutamicibacter uratoxydans</name>
    <name type="common">Arthrobacter uratoxydans</name>
    <dbReference type="NCBI Taxonomy" id="43667"/>
    <lineage>
        <taxon>Bacteria</taxon>
        <taxon>Bacillati</taxon>
        <taxon>Actinomycetota</taxon>
        <taxon>Actinomycetes</taxon>
        <taxon>Micrococcales</taxon>
        <taxon>Micrococcaceae</taxon>
        <taxon>Glutamicibacter</taxon>
    </lineage>
</organism>
<dbReference type="GO" id="GO:0003677">
    <property type="term" value="F:DNA binding"/>
    <property type="evidence" value="ECO:0007669"/>
    <property type="project" value="UniProtKB-KW"/>
</dbReference>
<evidence type="ECO:0000259" key="5">
    <source>
        <dbReference type="PROSITE" id="PS50931"/>
    </source>
</evidence>
<dbReference type="AlphaFoldDB" id="A0A4Y4DKY8"/>
<dbReference type="GO" id="GO:0003700">
    <property type="term" value="F:DNA-binding transcription factor activity"/>
    <property type="evidence" value="ECO:0007669"/>
    <property type="project" value="InterPro"/>
</dbReference>
<dbReference type="GO" id="GO:0005829">
    <property type="term" value="C:cytosol"/>
    <property type="evidence" value="ECO:0007669"/>
    <property type="project" value="TreeGrafter"/>
</dbReference>
<keyword evidence="4" id="KW-0804">Transcription</keyword>
<dbReference type="Pfam" id="PF03466">
    <property type="entry name" value="LysR_substrate"/>
    <property type="match status" value="1"/>
</dbReference>
<dbReference type="OrthoDB" id="4131546at2"/>
<accession>A0A4Y4DKY8</accession>
<keyword evidence="7" id="KW-1185">Reference proteome</keyword>
<dbReference type="CDD" id="cd05466">
    <property type="entry name" value="PBP2_LTTR_substrate"/>
    <property type="match status" value="1"/>
</dbReference>
<dbReference type="InterPro" id="IPR036388">
    <property type="entry name" value="WH-like_DNA-bd_sf"/>
</dbReference>
<gene>
    <name evidence="6" type="ORF">AUR04nite_15010</name>
</gene>
<comment type="caution">
    <text evidence="6">The sequence shown here is derived from an EMBL/GenBank/DDBJ whole genome shotgun (WGS) entry which is preliminary data.</text>
</comment>
<dbReference type="SUPFAM" id="SSF46785">
    <property type="entry name" value="Winged helix' DNA-binding domain"/>
    <property type="match status" value="1"/>
</dbReference>
<dbReference type="Gene3D" id="1.10.10.10">
    <property type="entry name" value="Winged helix-like DNA-binding domain superfamily/Winged helix DNA-binding domain"/>
    <property type="match status" value="1"/>
</dbReference>
<dbReference type="RefSeq" id="WP_141363540.1">
    <property type="nucleotide sequence ID" value="NZ_BAAAJL010000003.1"/>
</dbReference>